<feature type="compositionally biased region" description="Polar residues" evidence="12">
    <location>
        <begin position="825"/>
        <end position="837"/>
    </location>
</feature>
<feature type="compositionally biased region" description="Low complexity" evidence="12">
    <location>
        <begin position="867"/>
        <end position="897"/>
    </location>
</feature>
<dbReference type="Gene3D" id="1.10.510.10">
    <property type="entry name" value="Transferase(Phosphotransferase) domain 1"/>
    <property type="match status" value="1"/>
</dbReference>
<comment type="similarity">
    <text evidence="1">Belongs to the protein kinase superfamily. CMGC Ser/Thr protein kinase family. MNB/DYRK subfamily.</text>
</comment>
<dbReference type="OrthoDB" id="9332038at2759"/>
<evidence type="ECO:0000256" key="9">
    <source>
        <dbReference type="ARBA" id="ARBA00049308"/>
    </source>
</evidence>
<dbReference type="InterPro" id="IPR017441">
    <property type="entry name" value="Protein_kinase_ATP_BS"/>
</dbReference>
<feature type="compositionally biased region" description="Low complexity" evidence="12">
    <location>
        <begin position="105"/>
        <end position="135"/>
    </location>
</feature>
<feature type="region of interest" description="Disordered" evidence="12">
    <location>
        <begin position="280"/>
        <end position="689"/>
    </location>
</feature>
<dbReference type="Proteomes" id="UP000789570">
    <property type="component" value="Unassembled WGS sequence"/>
</dbReference>
<evidence type="ECO:0000259" key="13">
    <source>
        <dbReference type="PROSITE" id="PS50011"/>
    </source>
</evidence>
<dbReference type="EMBL" id="CAJVPQ010003461">
    <property type="protein sequence ID" value="CAG8628458.1"/>
    <property type="molecule type" value="Genomic_DNA"/>
</dbReference>
<comment type="caution">
    <text evidence="14">The sequence shown here is derived from an EMBL/GenBank/DDBJ whole genome shotgun (WGS) entry which is preliminary data.</text>
</comment>
<dbReference type="SUPFAM" id="SSF56112">
    <property type="entry name" value="Protein kinase-like (PK-like)"/>
    <property type="match status" value="1"/>
</dbReference>
<feature type="region of interest" description="Disordered" evidence="12">
    <location>
        <begin position="1"/>
        <end position="249"/>
    </location>
</feature>
<reference evidence="14" key="1">
    <citation type="submission" date="2021-06" db="EMBL/GenBank/DDBJ databases">
        <authorList>
            <person name="Kallberg Y."/>
            <person name="Tangrot J."/>
            <person name="Rosling A."/>
        </authorList>
    </citation>
    <scope>NUCLEOTIDE SEQUENCE</scope>
    <source>
        <strain evidence="14">UK204</strain>
    </source>
</reference>
<evidence type="ECO:0000256" key="5">
    <source>
        <dbReference type="ARBA" id="ARBA00022741"/>
    </source>
</evidence>
<feature type="compositionally biased region" description="Pro residues" evidence="12">
    <location>
        <begin position="487"/>
        <end position="503"/>
    </location>
</feature>
<feature type="compositionally biased region" description="Low complexity" evidence="12">
    <location>
        <begin position="561"/>
        <end position="577"/>
    </location>
</feature>
<evidence type="ECO:0000256" key="4">
    <source>
        <dbReference type="ARBA" id="ARBA00022679"/>
    </source>
</evidence>
<feature type="compositionally biased region" description="Low complexity" evidence="12">
    <location>
        <begin position="936"/>
        <end position="946"/>
    </location>
</feature>
<dbReference type="InterPro" id="IPR042521">
    <property type="entry name" value="DYRK"/>
</dbReference>
<dbReference type="PANTHER" id="PTHR24058">
    <property type="entry name" value="DUAL SPECIFICITY PROTEIN KINASE"/>
    <property type="match status" value="1"/>
</dbReference>
<dbReference type="PROSITE" id="PS50011">
    <property type="entry name" value="PROTEIN_KINASE_DOM"/>
    <property type="match status" value="1"/>
</dbReference>
<dbReference type="EC" id="2.7.12.1" evidence="2"/>
<organism evidence="14 15">
    <name type="scientific">Funneliformis caledonium</name>
    <dbReference type="NCBI Taxonomy" id="1117310"/>
    <lineage>
        <taxon>Eukaryota</taxon>
        <taxon>Fungi</taxon>
        <taxon>Fungi incertae sedis</taxon>
        <taxon>Mucoromycota</taxon>
        <taxon>Glomeromycotina</taxon>
        <taxon>Glomeromycetes</taxon>
        <taxon>Glomerales</taxon>
        <taxon>Glomeraceae</taxon>
        <taxon>Funneliformis</taxon>
    </lineage>
</organism>
<feature type="compositionally biased region" description="Polar residues" evidence="12">
    <location>
        <begin position="423"/>
        <end position="443"/>
    </location>
</feature>
<dbReference type="Pfam" id="PF00069">
    <property type="entry name" value="Pkinase"/>
    <property type="match status" value="1"/>
</dbReference>
<keyword evidence="5 11" id="KW-0547">Nucleotide-binding</keyword>
<feature type="region of interest" description="Disordered" evidence="12">
    <location>
        <begin position="725"/>
        <end position="750"/>
    </location>
</feature>
<keyword evidence="4" id="KW-0808">Transferase</keyword>
<feature type="compositionally biased region" description="Polar residues" evidence="12">
    <location>
        <begin position="145"/>
        <end position="157"/>
    </location>
</feature>
<keyword evidence="6" id="KW-0418">Kinase</keyword>
<feature type="compositionally biased region" description="Basic and acidic residues" evidence="12">
    <location>
        <begin position="280"/>
        <end position="289"/>
    </location>
</feature>
<feature type="region of interest" description="Disordered" evidence="12">
    <location>
        <begin position="825"/>
        <end position="854"/>
    </location>
</feature>
<feature type="compositionally biased region" description="Basic and acidic residues" evidence="12">
    <location>
        <begin position="838"/>
        <end position="848"/>
    </location>
</feature>
<evidence type="ECO:0000313" key="14">
    <source>
        <dbReference type="EMBL" id="CAG8628458.1"/>
    </source>
</evidence>
<feature type="compositionally biased region" description="Polar residues" evidence="12">
    <location>
        <begin position="24"/>
        <end position="36"/>
    </location>
</feature>
<evidence type="ECO:0000256" key="2">
    <source>
        <dbReference type="ARBA" id="ARBA00013203"/>
    </source>
</evidence>
<evidence type="ECO:0000256" key="11">
    <source>
        <dbReference type="PROSITE-ProRule" id="PRU10141"/>
    </source>
</evidence>
<dbReference type="GO" id="GO:0005737">
    <property type="term" value="C:cytoplasm"/>
    <property type="evidence" value="ECO:0007669"/>
    <property type="project" value="TreeGrafter"/>
</dbReference>
<feature type="compositionally biased region" description="Polar residues" evidence="12">
    <location>
        <begin position="380"/>
        <end position="391"/>
    </location>
</feature>
<feature type="region of interest" description="Disordered" evidence="12">
    <location>
        <begin position="936"/>
        <end position="1005"/>
    </location>
</feature>
<dbReference type="PROSITE" id="PS00107">
    <property type="entry name" value="PROTEIN_KINASE_ATP"/>
    <property type="match status" value="1"/>
</dbReference>
<evidence type="ECO:0000256" key="3">
    <source>
        <dbReference type="ARBA" id="ARBA00022527"/>
    </source>
</evidence>
<feature type="compositionally biased region" description="Low complexity" evidence="12">
    <location>
        <begin position="48"/>
        <end position="64"/>
    </location>
</feature>
<feature type="compositionally biased region" description="Pro residues" evidence="12">
    <location>
        <begin position="585"/>
        <end position="600"/>
    </location>
</feature>
<dbReference type="FunFam" id="1.10.510.10:FF:000112">
    <property type="entry name" value="Putative dual specificity tyrosine-phosphorylation-regulated kinase 2"/>
    <property type="match status" value="1"/>
</dbReference>
<name>A0A9N9DAG5_9GLOM</name>
<feature type="domain" description="Protein kinase" evidence="13">
    <location>
        <begin position="1072"/>
        <end position="1368"/>
    </location>
</feature>
<comment type="catalytic activity">
    <reaction evidence="9">
        <text>L-threonyl-[protein] + ATP = O-phospho-L-threonyl-[protein] + ADP + H(+)</text>
        <dbReference type="Rhea" id="RHEA:46608"/>
        <dbReference type="Rhea" id="RHEA-COMP:11060"/>
        <dbReference type="Rhea" id="RHEA-COMP:11605"/>
        <dbReference type="ChEBI" id="CHEBI:15378"/>
        <dbReference type="ChEBI" id="CHEBI:30013"/>
        <dbReference type="ChEBI" id="CHEBI:30616"/>
        <dbReference type="ChEBI" id="CHEBI:61977"/>
        <dbReference type="ChEBI" id="CHEBI:456216"/>
        <dbReference type="EC" id="2.7.12.1"/>
    </reaction>
</comment>
<feature type="compositionally biased region" description="Basic and acidic residues" evidence="12">
    <location>
        <begin position="392"/>
        <end position="422"/>
    </location>
</feature>
<feature type="compositionally biased region" description="Basic and acidic residues" evidence="12">
    <location>
        <begin position="641"/>
        <end position="660"/>
    </location>
</feature>
<sequence>MQLAPSPVQIHTSLAPSPIVNPKLKSTTKVTKQSNLPPKRPRTRTSSLTPLQAQQQKTQLQQPQKIKKIPTKVVNKEVSPRNPSTSSVGSSHLSNLNCMSPSEVSVNLLDSSQKSSSSRRLSVVSTSSSTSSTLSGQISRHRSQHGNTGNPAINNVPSVPDFPNWLSQPPVRNSTSQQPQQTTSRISSSPHKKSLGVTRASKDENSMTSVSSGQPVRSKSRHKQPKEESKHEPTTGNESKQIKKAKYKAATEEALKRFNDLQMVEHKIASQTNEVMERMKNLFQPKRDDASDEESFSSMAGEDLSGKHGFVGNDKSRRAPSASKRTPTTPVTPVKPSVTRRTSQDSERPTKSSTSASGIDRQRTRTIDSSMLSSLRSSHNRYASENSITTSTERKSLKTARSEERIRSAAEKQKKIEKRKTIDSSIKSTALEQLDRFTSFQDFNSKRRSTFDSTSSPLDFDNGDSHQYDLSPSPLWPSVSKSKTMPITPPPSTLTSKLPPPMPVRSSSYNSSEQFSPSSKNNQGTDNTLTSSIENTSTTSSSSSATMKRRKSKIDHAKSGSPNSPKTTSSRTTTPTTIASHRLSHPPPTKDAQPPPPVPNMPSMLPQPKLTRVNEEIPPVPAIPHSMNSEKKVSISASSKGYDEVLPRGRKDNRSTDGHRPPSSSTKKKSQNRPRGTMSGQQQSDKIIRRQTLPANIAAPQQLAALTLPPMNVQPLSTVKIPKSVNPNLKAKTPTSEHPRSGLRIPTTPTASANTFTKLPTPTGIQSRIIKSGSGIASPSKVNSRAVPVSPNRSYGYASQKSISSNSTLNTYGSSTTTMVITGRKSATTPCKTSTSVDKAHASNEKVSSKSKPRRLSNSFINLFSNKNSHSSASSHAKTIPITSSAASTSSTTTTHSNLQPKKLKVRTNSQPAHPVISNHLSAYVSKNTTGSSYHMDLDSSSSAASTPSNFAHTSQDDEFTVTSGEEETTSFLHETEKKERDRKEHERERKEHETQMKGTLPMSPQSALKSYAPYLSLYERSEILEYPNVYFVGPEAAKAPASPELTGCNYGFDDERGDYKIIPKDHLCYRYEVVDTLGKGSFGQVLKCLDHKTGEYVAVKIIRNKKRFHCQALVEVKILECLNKWDPDDTHNIIHMNDHFYFRNHLCIAFELLSINLYEFIKSSNFQGFSLGLIKRFCVQLLNSLSLLQRHNIVHCDLKPENVLLKHPTKSSIKVIDFGSSCFENEKVYTYIQSRFYRSPEVILGMTYNMAIDMWSLGCILAELYTGYPLFPGENEQEQLACIMEVLGVPEKYLIEKSTRKKLFFDSNGNPRPVVSSKGKRRRPSTKSLANVLKCQDQVFLDFIARCLDWDPEKRMKPDEGLMHEWITEVKLGTRSYFTNYENTHRQASPSSAPASNSAASGRYTYAPLSGSNVVGFCGGDKYDISSSEAAEFPEKKERMVVPILLVKKECRPGEVNNFVFVSALEEEKDREDSVKIKCTSRFKKCVGNDSS</sequence>
<dbReference type="GO" id="GO:0005856">
    <property type="term" value="C:cytoskeleton"/>
    <property type="evidence" value="ECO:0007669"/>
    <property type="project" value="TreeGrafter"/>
</dbReference>
<feature type="compositionally biased region" description="Polar residues" evidence="12">
    <location>
        <begin position="505"/>
        <end position="527"/>
    </location>
</feature>
<evidence type="ECO:0000256" key="6">
    <source>
        <dbReference type="ARBA" id="ARBA00022777"/>
    </source>
</evidence>
<comment type="catalytic activity">
    <reaction evidence="8">
        <text>L-seryl-[protein] + ATP = O-phospho-L-seryl-[protein] + ADP + H(+)</text>
        <dbReference type="Rhea" id="RHEA:17989"/>
        <dbReference type="Rhea" id="RHEA-COMP:9863"/>
        <dbReference type="Rhea" id="RHEA-COMP:11604"/>
        <dbReference type="ChEBI" id="CHEBI:15378"/>
        <dbReference type="ChEBI" id="CHEBI:29999"/>
        <dbReference type="ChEBI" id="CHEBI:30616"/>
        <dbReference type="ChEBI" id="CHEBI:83421"/>
        <dbReference type="ChEBI" id="CHEBI:456216"/>
        <dbReference type="EC" id="2.7.12.1"/>
    </reaction>
</comment>
<evidence type="ECO:0000256" key="1">
    <source>
        <dbReference type="ARBA" id="ARBA00008867"/>
    </source>
</evidence>
<dbReference type="InterPro" id="IPR000719">
    <property type="entry name" value="Prot_kinase_dom"/>
</dbReference>
<dbReference type="SMART" id="SM00220">
    <property type="entry name" value="S_TKc"/>
    <property type="match status" value="1"/>
</dbReference>
<feature type="compositionally biased region" description="Low complexity" evidence="12">
    <location>
        <begin position="528"/>
        <end position="546"/>
    </location>
</feature>
<feature type="compositionally biased region" description="Low complexity" evidence="12">
    <location>
        <begin position="174"/>
        <end position="189"/>
    </location>
</feature>
<dbReference type="InterPro" id="IPR008271">
    <property type="entry name" value="Ser/Thr_kinase_AS"/>
</dbReference>
<dbReference type="Gene3D" id="3.30.10.30">
    <property type="entry name" value="DYRK"/>
    <property type="match status" value="1"/>
</dbReference>
<evidence type="ECO:0000256" key="7">
    <source>
        <dbReference type="ARBA" id="ARBA00022840"/>
    </source>
</evidence>
<dbReference type="GO" id="GO:0004712">
    <property type="term" value="F:protein serine/threonine/tyrosine kinase activity"/>
    <property type="evidence" value="ECO:0007669"/>
    <property type="project" value="UniProtKB-EC"/>
</dbReference>
<dbReference type="PROSITE" id="PS00108">
    <property type="entry name" value="PROTEIN_KINASE_ST"/>
    <property type="match status" value="1"/>
</dbReference>
<dbReference type="FunFam" id="3.30.200.20:FF:000087">
    <property type="entry name" value="Dual specificity tyrosine-phosphorylation-regulated kinase 1A"/>
    <property type="match status" value="1"/>
</dbReference>
<evidence type="ECO:0000256" key="12">
    <source>
        <dbReference type="SAM" id="MobiDB-lite"/>
    </source>
</evidence>
<accession>A0A9N9DAG5</accession>
<feature type="compositionally biased region" description="Low complexity" evidence="12">
    <location>
        <begin position="323"/>
        <end position="341"/>
    </location>
</feature>
<dbReference type="Gene3D" id="3.30.200.20">
    <property type="entry name" value="Phosphorylase Kinase, domain 1"/>
    <property type="match status" value="1"/>
</dbReference>
<protein>
    <recommendedName>
        <fullName evidence="2">dual-specificity kinase</fullName>
        <ecNumber evidence="2">2.7.12.1</ecNumber>
    </recommendedName>
</protein>
<feature type="compositionally biased region" description="Acidic residues" evidence="12">
    <location>
        <begin position="957"/>
        <end position="969"/>
    </location>
</feature>
<feature type="compositionally biased region" description="Basic and acidic residues" evidence="12">
    <location>
        <begin position="974"/>
        <end position="996"/>
    </location>
</feature>
<keyword evidence="7 11" id="KW-0067">ATP-binding</keyword>
<evidence type="ECO:0000256" key="10">
    <source>
        <dbReference type="ARBA" id="ARBA00051680"/>
    </source>
</evidence>
<keyword evidence="15" id="KW-1185">Reference proteome</keyword>
<dbReference type="CDD" id="cd14210">
    <property type="entry name" value="PKc_DYRK"/>
    <property type="match status" value="1"/>
</dbReference>
<keyword evidence="3" id="KW-0723">Serine/threonine-protein kinase</keyword>
<feature type="binding site" evidence="11">
    <location>
        <position position="1101"/>
    </location>
    <ligand>
        <name>ATP</name>
        <dbReference type="ChEBI" id="CHEBI:30616"/>
    </ligand>
</feature>
<feature type="compositionally biased region" description="Polar residues" evidence="12">
    <location>
        <begin position="81"/>
        <end position="104"/>
    </location>
</feature>
<dbReference type="GO" id="GO:0005524">
    <property type="term" value="F:ATP binding"/>
    <property type="evidence" value="ECO:0007669"/>
    <property type="project" value="UniProtKB-UniRule"/>
</dbReference>
<gene>
    <name evidence="14" type="ORF">FCALED_LOCUS9934</name>
</gene>
<feature type="compositionally biased region" description="Polar residues" evidence="12">
    <location>
        <begin position="206"/>
        <end position="217"/>
    </location>
</feature>
<feature type="region of interest" description="Disordered" evidence="12">
    <location>
        <begin position="867"/>
        <end position="917"/>
    </location>
</feature>
<dbReference type="PANTHER" id="PTHR24058:SF22">
    <property type="entry name" value="DUAL SPECIFICITY TYROSINE-PHOSPHORYLATION-REGULATED KINASE 4"/>
    <property type="match status" value="1"/>
</dbReference>
<evidence type="ECO:0000313" key="15">
    <source>
        <dbReference type="Proteomes" id="UP000789570"/>
    </source>
</evidence>
<proteinExistence type="inferred from homology"/>
<comment type="catalytic activity">
    <reaction evidence="10">
        <text>L-tyrosyl-[protein] + ATP = O-phospho-L-tyrosyl-[protein] + ADP + H(+)</text>
        <dbReference type="Rhea" id="RHEA:10596"/>
        <dbReference type="Rhea" id="RHEA-COMP:10136"/>
        <dbReference type="Rhea" id="RHEA-COMP:20101"/>
        <dbReference type="ChEBI" id="CHEBI:15378"/>
        <dbReference type="ChEBI" id="CHEBI:30616"/>
        <dbReference type="ChEBI" id="CHEBI:46858"/>
        <dbReference type="ChEBI" id="CHEBI:61978"/>
        <dbReference type="ChEBI" id="CHEBI:456216"/>
        <dbReference type="EC" id="2.7.12.1"/>
    </reaction>
</comment>
<dbReference type="InterPro" id="IPR050494">
    <property type="entry name" value="Ser_Thr_dual-spec_kinase"/>
</dbReference>
<dbReference type="GO" id="GO:0004674">
    <property type="term" value="F:protein serine/threonine kinase activity"/>
    <property type="evidence" value="ECO:0007669"/>
    <property type="project" value="UniProtKB-KW"/>
</dbReference>
<evidence type="ECO:0000256" key="8">
    <source>
        <dbReference type="ARBA" id="ARBA00049003"/>
    </source>
</evidence>
<dbReference type="InterPro" id="IPR011009">
    <property type="entry name" value="Kinase-like_dom_sf"/>
</dbReference>